<feature type="transmembrane region" description="Helical" evidence="1">
    <location>
        <begin position="49"/>
        <end position="75"/>
    </location>
</feature>
<dbReference type="EMBL" id="KN838631">
    <property type="protein sequence ID" value="KIK00170.1"/>
    <property type="molecule type" value="Genomic_DNA"/>
</dbReference>
<evidence type="ECO:0000313" key="2">
    <source>
        <dbReference type="EMBL" id="KIK00170.1"/>
    </source>
</evidence>
<dbReference type="HOGENOM" id="CLU_138061_0_0_1"/>
<dbReference type="STRING" id="1095629.A0A0C9WPX8"/>
<accession>A0A0C9WPX8</accession>
<keyword evidence="1" id="KW-0472">Membrane</keyword>
<dbReference type="OrthoDB" id="2657344at2759"/>
<feature type="non-terminal residue" evidence="2">
    <location>
        <position position="135"/>
    </location>
</feature>
<dbReference type="AlphaFoldDB" id="A0A0C9WPX8"/>
<organism evidence="2 3">
    <name type="scientific">Laccaria amethystina LaAM-08-1</name>
    <dbReference type="NCBI Taxonomy" id="1095629"/>
    <lineage>
        <taxon>Eukaryota</taxon>
        <taxon>Fungi</taxon>
        <taxon>Dikarya</taxon>
        <taxon>Basidiomycota</taxon>
        <taxon>Agaricomycotina</taxon>
        <taxon>Agaricomycetes</taxon>
        <taxon>Agaricomycetidae</taxon>
        <taxon>Agaricales</taxon>
        <taxon>Agaricineae</taxon>
        <taxon>Hydnangiaceae</taxon>
        <taxon>Laccaria</taxon>
    </lineage>
</organism>
<name>A0A0C9WPX8_9AGAR</name>
<evidence type="ECO:0000256" key="1">
    <source>
        <dbReference type="SAM" id="Phobius"/>
    </source>
</evidence>
<keyword evidence="1" id="KW-0812">Transmembrane</keyword>
<evidence type="ECO:0000313" key="3">
    <source>
        <dbReference type="Proteomes" id="UP000054477"/>
    </source>
</evidence>
<reference evidence="3" key="2">
    <citation type="submission" date="2015-01" db="EMBL/GenBank/DDBJ databases">
        <title>Evolutionary Origins and Diversification of the Mycorrhizal Mutualists.</title>
        <authorList>
            <consortium name="DOE Joint Genome Institute"/>
            <consortium name="Mycorrhizal Genomics Consortium"/>
            <person name="Kohler A."/>
            <person name="Kuo A."/>
            <person name="Nagy L.G."/>
            <person name="Floudas D."/>
            <person name="Copeland A."/>
            <person name="Barry K.W."/>
            <person name="Cichocki N."/>
            <person name="Veneault-Fourrey C."/>
            <person name="LaButti K."/>
            <person name="Lindquist E.A."/>
            <person name="Lipzen A."/>
            <person name="Lundell T."/>
            <person name="Morin E."/>
            <person name="Murat C."/>
            <person name="Riley R."/>
            <person name="Ohm R."/>
            <person name="Sun H."/>
            <person name="Tunlid A."/>
            <person name="Henrissat B."/>
            <person name="Grigoriev I.V."/>
            <person name="Hibbett D.S."/>
            <person name="Martin F."/>
        </authorList>
    </citation>
    <scope>NUCLEOTIDE SEQUENCE [LARGE SCALE GENOMIC DNA]</scope>
    <source>
        <strain evidence="3">LaAM-08-1</strain>
    </source>
</reference>
<reference evidence="2 3" key="1">
    <citation type="submission" date="2014-04" db="EMBL/GenBank/DDBJ databases">
        <authorList>
            <consortium name="DOE Joint Genome Institute"/>
            <person name="Kuo A."/>
            <person name="Kohler A."/>
            <person name="Nagy L.G."/>
            <person name="Floudas D."/>
            <person name="Copeland A."/>
            <person name="Barry K.W."/>
            <person name="Cichocki N."/>
            <person name="Veneault-Fourrey C."/>
            <person name="LaButti K."/>
            <person name="Lindquist E.A."/>
            <person name="Lipzen A."/>
            <person name="Lundell T."/>
            <person name="Morin E."/>
            <person name="Murat C."/>
            <person name="Sun H."/>
            <person name="Tunlid A."/>
            <person name="Henrissat B."/>
            <person name="Grigoriev I.V."/>
            <person name="Hibbett D.S."/>
            <person name="Martin F."/>
            <person name="Nordberg H.P."/>
            <person name="Cantor M.N."/>
            <person name="Hua S.X."/>
        </authorList>
    </citation>
    <scope>NUCLEOTIDE SEQUENCE [LARGE SCALE GENOMIC DNA]</scope>
    <source>
        <strain evidence="2 3">LaAM-08-1</strain>
    </source>
</reference>
<sequence>MIERTKNISEDIKQHLLKWEEIEAEKEKADDYYNTDRHFDHPLQHLKPITLVVMFTAVVLNVVANVTRLPCNFVLRMMKQLLRLTLDDSSWNDIPQDIRTAREKFDLDPVTTTFATCPACSSLYAPTEVNGKQTY</sequence>
<dbReference type="Proteomes" id="UP000054477">
    <property type="component" value="Unassembled WGS sequence"/>
</dbReference>
<proteinExistence type="predicted"/>
<keyword evidence="1" id="KW-1133">Transmembrane helix</keyword>
<keyword evidence="3" id="KW-1185">Reference proteome</keyword>
<gene>
    <name evidence="2" type="ORF">K443DRAFT_100884</name>
</gene>
<protein>
    <submittedName>
        <fullName evidence="2">Unplaced genomic scaffold K443scaffold_96, whole genome shotgun sequence</fullName>
    </submittedName>
</protein>